<dbReference type="Pfam" id="PF12161">
    <property type="entry name" value="HsdM_N"/>
    <property type="match status" value="1"/>
</dbReference>
<keyword evidence="4" id="KW-0808">Transferase</keyword>
<evidence type="ECO:0000313" key="10">
    <source>
        <dbReference type="EMBL" id="SDX52859.1"/>
    </source>
</evidence>
<gene>
    <name evidence="10" type="ORF">SAMN05444338_111102</name>
</gene>
<dbReference type="Gene3D" id="3.40.50.150">
    <property type="entry name" value="Vaccinia Virus protein VP39"/>
    <property type="match status" value="1"/>
</dbReference>
<keyword evidence="11" id="KW-1185">Reference proteome</keyword>
<dbReference type="PANTHER" id="PTHR42933">
    <property type="entry name" value="SLR6095 PROTEIN"/>
    <property type="match status" value="1"/>
</dbReference>
<dbReference type="Pfam" id="PF02384">
    <property type="entry name" value="N6_Mtase"/>
    <property type="match status" value="1"/>
</dbReference>
<organism evidence="10 11">
    <name type="scientific">Flavobacterium degerlachei</name>
    <dbReference type="NCBI Taxonomy" id="229203"/>
    <lineage>
        <taxon>Bacteria</taxon>
        <taxon>Pseudomonadati</taxon>
        <taxon>Bacteroidota</taxon>
        <taxon>Flavobacteriia</taxon>
        <taxon>Flavobacteriales</taxon>
        <taxon>Flavobacteriaceae</taxon>
        <taxon>Flavobacterium</taxon>
    </lineage>
</organism>
<reference evidence="11" key="1">
    <citation type="submission" date="2016-10" db="EMBL/GenBank/DDBJ databases">
        <authorList>
            <person name="Varghese N."/>
            <person name="Submissions S."/>
        </authorList>
    </citation>
    <scope>NUCLEOTIDE SEQUENCE [LARGE SCALE GENOMIC DNA]</scope>
    <source>
        <strain evidence="11">DSM 15718</strain>
    </source>
</reference>
<name>A0A1H3CH94_9FLAO</name>
<dbReference type="STRING" id="229203.SAMN05444338_111102"/>
<dbReference type="AlphaFoldDB" id="A0A1H3CH94"/>
<dbReference type="InterPro" id="IPR003356">
    <property type="entry name" value="DNA_methylase_A-5"/>
</dbReference>
<proteinExistence type="inferred from homology"/>
<feature type="domain" description="DNA methylase adenine-specific" evidence="8">
    <location>
        <begin position="133"/>
        <end position="236"/>
    </location>
</feature>
<evidence type="ECO:0000259" key="8">
    <source>
        <dbReference type="Pfam" id="PF02384"/>
    </source>
</evidence>
<dbReference type="InterPro" id="IPR022749">
    <property type="entry name" value="D12N6_MeTrfase_N"/>
</dbReference>
<evidence type="ECO:0000256" key="3">
    <source>
        <dbReference type="ARBA" id="ARBA00022603"/>
    </source>
</evidence>
<dbReference type="GO" id="GO:0032259">
    <property type="term" value="P:methylation"/>
    <property type="evidence" value="ECO:0007669"/>
    <property type="project" value="UniProtKB-KW"/>
</dbReference>
<dbReference type="PRINTS" id="PR00507">
    <property type="entry name" value="N12N6MTFRASE"/>
</dbReference>
<evidence type="ECO:0000256" key="2">
    <source>
        <dbReference type="ARBA" id="ARBA00011900"/>
    </source>
</evidence>
<comment type="catalytic activity">
    <reaction evidence="7">
        <text>a 2'-deoxyadenosine in DNA + S-adenosyl-L-methionine = an N(6)-methyl-2'-deoxyadenosine in DNA + S-adenosyl-L-homocysteine + H(+)</text>
        <dbReference type="Rhea" id="RHEA:15197"/>
        <dbReference type="Rhea" id="RHEA-COMP:12418"/>
        <dbReference type="Rhea" id="RHEA-COMP:12419"/>
        <dbReference type="ChEBI" id="CHEBI:15378"/>
        <dbReference type="ChEBI" id="CHEBI:57856"/>
        <dbReference type="ChEBI" id="CHEBI:59789"/>
        <dbReference type="ChEBI" id="CHEBI:90615"/>
        <dbReference type="ChEBI" id="CHEBI:90616"/>
        <dbReference type="EC" id="2.1.1.72"/>
    </reaction>
</comment>
<dbReference type="Gene3D" id="1.20.1260.30">
    <property type="match status" value="1"/>
</dbReference>
<feature type="domain" description="N6 adenine-specific DNA methyltransferase N-terminal" evidence="9">
    <location>
        <begin position="13"/>
        <end position="118"/>
    </location>
</feature>
<comment type="similarity">
    <text evidence="1">Belongs to the N(4)/N(6)-methyltransferase family.</text>
</comment>
<protein>
    <recommendedName>
        <fullName evidence="2">site-specific DNA-methyltransferase (adenine-specific)</fullName>
        <ecNumber evidence="2">2.1.1.72</ecNumber>
    </recommendedName>
</protein>
<evidence type="ECO:0000313" key="11">
    <source>
        <dbReference type="Proteomes" id="UP000198569"/>
    </source>
</evidence>
<keyword evidence="6" id="KW-0680">Restriction system</keyword>
<evidence type="ECO:0000256" key="4">
    <source>
        <dbReference type="ARBA" id="ARBA00022679"/>
    </source>
</evidence>
<accession>A0A1H3CH94</accession>
<dbReference type="GO" id="GO:0009307">
    <property type="term" value="P:DNA restriction-modification system"/>
    <property type="evidence" value="ECO:0007669"/>
    <property type="project" value="UniProtKB-KW"/>
</dbReference>
<sequence>MSKDNSANTSSIVSKVWAFCQTLRDDGVGYGDYLEQLTYLLFLKMADEYSKPPHNREMPIPAEFAWETLTTKSGTELELHYNIMLRELAKEKGILGQIFVKSQNKIQDPAKLYKLIALINAENWILMGVKDKGDIYEGLLEKNAEDTKSGAGQYFTPRPLIKAMVECLRPEPLKTIADPACGTGGFFLAAYDWIVDNRDLDKEAKQFLKYETFFGNEIVASTRRLALMNLFLHNIGDID</sequence>
<dbReference type="GO" id="GO:0009007">
    <property type="term" value="F:site-specific DNA-methyltransferase (adenine-specific) activity"/>
    <property type="evidence" value="ECO:0007669"/>
    <property type="project" value="UniProtKB-EC"/>
</dbReference>
<dbReference type="Proteomes" id="UP000198569">
    <property type="component" value="Unassembled WGS sequence"/>
</dbReference>
<evidence type="ECO:0000256" key="1">
    <source>
        <dbReference type="ARBA" id="ARBA00006594"/>
    </source>
</evidence>
<dbReference type="InterPro" id="IPR038333">
    <property type="entry name" value="T1MK-like_N_sf"/>
</dbReference>
<dbReference type="InterPro" id="IPR029063">
    <property type="entry name" value="SAM-dependent_MTases_sf"/>
</dbReference>
<evidence type="ECO:0000256" key="5">
    <source>
        <dbReference type="ARBA" id="ARBA00022691"/>
    </source>
</evidence>
<evidence type="ECO:0000259" key="9">
    <source>
        <dbReference type="Pfam" id="PF12161"/>
    </source>
</evidence>
<evidence type="ECO:0000256" key="7">
    <source>
        <dbReference type="ARBA" id="ARBA00047942"/>
    </source>
</evidence>
<dbReference type="SUPFAM" id="SSF53335">
    <property type="entry name" value="S-adenosyl-L-methionine-dependent methyltransferases"/>
    <property type="match status" value="1"/>
</dbReference>
<keyword evidence="5" id="KW-0949">S-adenosyl-L-methionine</keyword>
<dbReference type="EMBL" id="FNMV01000011">
    <property type="protein sequence ID" value="SDX52859.1"/>
    <property type="molecule type" value="Genomic_DNA"/>
</dbReference>
<dbReference type="PANTHER" id="PTHR42933:SF4">
    <property type="entry name" value="TYPE I RESTRICTION ENZYME ECOKI METHYLASE SUBUNIT"/>
    <property type="match status" value="1"/>
</dbReference>
<keyword evidence="3" id="KW-0489">Methyltransferase</keyword>
<evidence type="ECO:0000256" key="6">
    <source>
        <dbReference type="ARBA" id="ARBA00022747"/>
    </source>
</evidence>
<dbReference type="GO" id="GO:0003677">
    <property type="term" value="F:DNA binding"/>
    <property type="evidence" value="ECO:0007669"/>
    <property type="project" value="InterPro"/>
</dbReference>
<dbReference type="InterPro" id="IPR051537">
    <property type="entry name" value="DNA_Adenine_Mtase"/>
</dbReference>
<dbReference type="EC" id="2.1.1.72" evidence="2"/>
<dbReference type="GO" id="GO:0008170">
    <property type="term" value="F:N-methyltransferase activity"/>
    <property type="evidence" value="ECO:0007669"/>
    <property type="project" value="InterPro"/>
</dbReference>